<evidence type="ECO:0000313" key="4">
    <source>
        <dbReference type="EMBL" id="EKF56328.1"/>
    </source>
</evidence>
<dbReference type="Proteomes" id="UP000007364">
    <property type="component" value="Unassembled WGS sequence"/>
</dbReference>
<reference evidence="4 5" key="1">
    <citation type="journal article" date="2012" name="J. Bacteriol.">
        <title>Genome Sequence of Galbibacter marinum Type Strain ck-I2-15.</title>
        <authorList>
            <person name="Lai Q."/>
            <person name="Li C."/>
            <person name="Shao Z."/>
        </authorList>
    </citation>
    <scope>NUCLEOTIDE SEQUENCE [LARGE SCALE GENOMIC DNA]</scope>
    <source>
        <strain evidence="5">ck-I2-15</strain>
    </source>
</reference>
<dbReference type="EMBL" id="AMSG01000002">
    <property type="protein sequence ID" value="EKF56328.1"/>
    <property type="molecule type" value="Genomic_DNA"/>
</dbReference>
<evidence type="ECO:0000313" key="5">
    <source>
        <dbReference type="Proteomes" id="UP000007364"/>
    </source>
</evidence>
<dbReference type="AlphaFoldDB" id="K2P5T5"/>
<accession>K2P5T5</accession>
<dbReference type="RefSeq" id="WP_008990347.1">
    <property type="nucleotide sequence ID" value="NZ_AMSG01000002.1"/>
</dbReference>
<dbReference type="OrthoDB" id="1433593at2"/>
<dbReference type="Pfam" id="PF18962">
    <property type="entry name" value="Por_Secre_tail"/>
    <property type="match status" value="1"/>
</dbReference>
<dbReference type="InterPro" id="IPR026444">
    <property type="entry name" value="Secre_tail"/>
</dbReference>
<evidence type="ECO:0000256" key="1">
    <source>
        <dbReference type="ARBA" id="ARBA00022729"/>
    </source>
</evidence>
<dbReference type="STRING" id="555500.I215_02358"/>
<sequence length="135" mass="14916">MRITLLVFLIIQLAFPANAGEEVETVPQAIAHEASDFNTSTPMNLDLMLAFYASSVENSLKIFPNPVKRKDMLHITTTDTGSKKLSFYDITGKVVKILETNRTAFAFSVSDLDSGVYILNISTPNYQAAKKVIVQ</sequence>
<feature type="chain" id="PRO_5003862834" description="Secretion system C-terminal sorting domain-containing protein" evidence="2">
    <location>
        <begin position="20"/>
        <end position="135"/>
    </location>
</feature>
<keyword evidence="1 2" id="KW-0732">Signal</keyword>
<feature type="signal peptide" evidence="2">
    <location>
        <begin position="1"/>
        <end position="19"/>
    </location>
</feature>
<comment type="caution">
    <text evidence="4">The sequence shown here is derived from an EMBL/GenBank/DDBJ whole genome shotgun (WGS) entry which is preliminary data.</text>
</comment>
<keyword evidence="5" id="KW-1185">Reference proteome</keyword>
<proteinExistence type="predicted"/>
<organism evidence="4 5">
    <name type="scientific">Galbibacter marinus</name>
    <dbReference type="NCBI Taxonomy" id="555500"/>
    <lineage>
        <taxon>Bacteria</taxon>
        <taxon>Pseudomonadati</taxon>
        <taxon>Bacteroidota</taxon>
        <taxon>Flavobacteriia</taxon>
        <taxon>Flavobacteriales</taxon>
        <taxon>Flavobacteriaceae</taxon>
        <taxon>Galbibacter</taxon>
    </lineage>
</organism>
<feature type="domain" description="Secretion system C-terminal sorting" evidence="3">
    <location>
        <begin position="62"/>
        <end position="134"/>
    </location>
</feature>
<protein>
    <recommendedName>
        <fullName evidence="3">Secretion system C-terminal sorting domain-containing protein</fullName>
    </recommendedName>
</protein>
<evidence type="ECO:0000259" key="3">
    <source>
        <dbReference type="Pfam" id="PF18962"/>
    </source>
</evidence>
<evidence type="ECO:0000256" key="2">
    <source>
        <dbReference type="SAM" id="SignalP"/>
    </source>
</evidence>
<dbReference type="NCBIfam" id="TIGR04183">
    <property type="entry name" value="Por_Secre_tail"/>
    <property type="match status" value="1"/>
</dbReference>
<gene>
    <name evidence="4" type="ORF">I215_02358</name>
</gene>
<name>K2P5T5_9FLAO</name>